<comment type="caution">
    <text evidence="1">The sequence shown here is derived from an EMBL/GenBank/DDBJ whole genome shotgun (WGS) entry which is preliminary data.</text>
</comment>
<accession>A0A9P6DCK7</accession>
<dbReference type="Proteomes" id="UP000807025">
    <property type="component" value="Unassembled WGS sequence"/>
</dbReference>
<dbReference type="OrthoDB" id="3265433at2759"/>
<protein>
    <submittedName>
        <fullName evidence="1">Uncharacterized protein</fullName>
    </submittedName>
</protein>
<name>A0A9P6DCK7_PLEER</name>
<gene>
    <name evidence="1" type="ORF">BDN71DRAFT_1434393</name>
</gene>
<keyword evidence="2" id="KW-1185">Reference proteome</keyword>
<evidence type="ECO:0000313" key="1">
    <source>
        <dbReference type="EMBL" id="KAF9490838.1"/>
    </source>
</evidence>
<organism evidence="1 2">
    <name type="scientific">Pleurotus eryngii</name>
    <name type="common">Boletus of the steppes</name>
    <dbReference type="NCBI Taxonomy" id="5323"/>
    <lineage>
        <taxon>Eukaryota</taxon>
        <taxon>Fungi</taxon>
        <taxon>Dikarya</taxon>
        <taxon>Basidiomycota</taxon>
        <taxon>Agaricomycotina</taxon>
        <taxon>Agaricomycetes</taxon>
        <taxon>Agaricomycetidae</taxon>
        <taxon>Agaricales</taxon>
        <taxon>Pleurotineae</taxon>
        <taxon>Pleurotaceae</taxon>
        <taxon>Pleurotus</taxon>
    </lineage>
</organism>
<proteinExistence type="predicted"/>
<reference evidence="1" key="1">
    <citation type="submission" date="2020-11" db="EMBL/GenBank/DDBJ databases">
        <authorList>
            <consortium name="DOE Joint Genome Institute"/>
            <person name="Ahrendt S."/>
            <person name="Riley R."/>
            <person name="Andreopoulos W."/>
            <person name="Labutti K."/>
            <person name="Pangilinan J."/>
            <person name="Ruiz-Duenas F.J."/>
            <person name="Barrasa J.M."/>
            <person name="Sanchez-Garcia M."/>
            <person name="Camarero S."/>
            <person name="Miyauchi S."/>
            <person name="Serrano A."/>
            <person name="Linde D."/>
            <person name="Babiker R."/>
            <person name="Drula E."/>
            <person name="Ayuso-Fernandez I."/>
            <person name="Pacheco R."/>
            <person name="Padilla G."/>
            <person name="Ferreira P."/>
            <person name="Barriuso J."/>
            <person name="Kellner H."/>
            <person name="Castanera R."/>
            <person name="Alfaro M."/>
            <person name="Ramirez L."/>
            <person name="Pisabarro A.G."/>
            <person name="Kuo A."/>
            <person name="Tritt A."/>
            <person name="Lipzen A."/>
            <person name="He G."/>
            <person name="Yan M."/>
            <person name="Ng V."/>
            <person name="Cullen D."/>
            <person name="Martin F."/>
            <person name="Rosso M.-N."/>
            <person name="Henrissat B."/>
            <person name="Hibbett D."/>
            <person name="Martinez A.T."/>
            <person name="Grigoriev I.V."/>
        </authorList>
    </citation>
    <scope>NUCLEOTIDE SEQUENCE</scope>
    <source>
        <strain evidence="1">ATCC 90797</strain>
    </source>
</reference>
<dbReference type="EMBL" id="MU154632">
    <property type="protein sequence ID" value="KAF9490838.1"/>
    <property type="molecule type" value="Genomic_DNA"/>
</dbReference>
<dbReference type="AlphaFoldDB" id="A0A9P6DCK7"/>
<sequence length="333" mass="37871">MMILKADNTILCKFKELSKADIKTPATLQESNHVLYLKSRTLASCWWEELLLVKYEMEWTVRYFKHNHDVWVDQSSDSSPGAKAYARRKAAQYLRQAQEYVLSTIGASVALGHIVTPGPIVWVLAKGLKKDSIMPTSFQDSCKLRKVLNLARINCLKQANWPLAHRHAWWETLASHRAAKADRNSPSPLILSTATITKCLEAWGEQLSESKGEKNIPLYKDGDGVHCLLSILIVWYTAQAAIPITLPPCDQCIEWLDIMMQMMSTLEVVMNNRMMDITAHRQEAAALFDIYKAIIYKEADNADEAETQQNTTKLDDEIQRILNDNKLAPKHMN</sequence>
<evidence type="ECO:0000313" key="2">
    <source>
        <dbReference type="Proteomes" id="UP000807025"/>
    </source>
</evidence>